<protein>
    <recommendedName>
        <fullName evidence="3 7">Mannitol-1-phosphate 5-dehydrogenase</fullName>
        <ecNumber evidence="2 7">1.1.1.17</ecNumber>
    </recommendedName>
</protein>
<evidence type="ECO:0000259" key="8">
    <source>
        <dbReference type="Pfam" id="PF01232"/>
    </source>
</evidence>
<dbReference type="PANTHER" id="PTHR30524:SF0">
    <property type="entry name" value="ALTRONATE OXIDOREDUCTASE-RELATED"/>
    <property type="match status" value="1"/>
</dbReference>
<proteinExistence type="inferred from homology"/>
<dbReference type="InterPro" id="IPR023027">
    <property type="entry name" value="Mannitol_DH_CS"/>
</dbReference>
<dbReference type="STRING" id="33881.NS184_13910"/>
<dbReference type="GO" id="GO:0005829">
    <property type="term" value="C:cytosol"/>
    <property type="evidence" value="ECO:0007669"/>
    <property type="project" value="TreeGrafter"/>
</dbReference>
<feature type="binding site" evidence="7">
    <location>
        <begin position="6"/>
        <end position="17"/>
    </location>
    <ligand>
        <name>NAD(+)</name>
        <dbReference type="ChEBI" id="CHEBI:57540"/>
    </ligand>
</feature>
<dbReference type="Gene3D" id="3.40.50.720">
    <property type="entry name" value="NAD(P)-binding Rossmann-like Domain"/>
    <property type="match status" value="1"/>
</dbReference>
<dbReference type="RefSeq" id="WP_058726694.1">
    <property type="nucleotide sequence ID" value="NZ_LDQC01000083.1"/>
</dbReference>
<gene>
    <name evidence="7" type="primary">mtlD</name>
    <name evidence="10" type="ORF">NS184_13910</name>
</gene>
<name>A0A175RK82_9MICO</name>
<comment type="catalytic activity">
    <reaction evidence="6 7">
        <text>D-mannitol 1-phosphate + NAD(+) = beta-D-fructose 6-phosphate + NADH + H(+)</text>
        <dbReference type="Rhea" id="RHEA:19661"/>
        <dbReference type="ChEBI" id="CHEBI:15378"/>
        <dbReference type="ChEBI" id="CHEBI:57540"/>
        <dbReference type="ChEBI" id="CHEBI:57634"/>
        <dbReference type="ChEBI" id="CHEBI:57945"/>
        <dbReference type="ChEBI" id="CHEBI:61381"/>
        <dbReference type="EC" id="1.1.1.17"/>
    </reaction>
</comment>
<dbReference type="SUPFAM" id="SSF51735">
    <property type="entry name" value="NAD(P)-binding Rossmann-fold domains"/>
    <property type="match status" value="1"/>
</dbReference>
<dbReference type="GO" id="GO:0008926">
    <property type="term" value="F:mannitol-1-phosphate 5-dehydrogenase activity"/>
    <property type="evidence" value="ECO:0007669"/>
    <property type="project" value="UniProtKB-UniRule"/>
</dbReference>
<evidence type="ECO:0000313" key="10">
    <source>
        <dbReference type="EMBL" id="KTR03364.1"/>
    </source>
</evidence>
<feature type="domain" description="Mannitol dehydrogenase C-terminal" evidence="9">
    <location>
        <begin position="210"/>
        <end position="355"/>
    </location>
</feature>
<dbReference type="InterPro" id="IPR036291">
    <property type="entry name" value="NAD(P)-bd_dom_sf"/>
</dbReference>
<dbReference type="EMBL" id="LDQC01000083">
    <property type="protein sequence ID" value="KTR03364.1"/>
    <property type="molecule type" value="Genomic_DNA"/>
</dbReference>
<evidence type="ECO:0000256" key="6">
    <source>
        <dbReference type="ARBA" id="ARBA00048615"/>
    </source>
</evidence>
<dbReference type="InterPro" id="IPR013118">
    <property type="entry name" value="Mannitol_DH_C"/>
</dbReference>
<dbReference type="PATRIC" id="fig|33881.3.peg.3248"/>
<dbReference type="InterPro" id="IPR013328">
    <property type="entry name" value="6PGD_dom2"/>
</dbReference>
<evidence type="ECO:0000256" key="3">
    <source>
        <dbReference type="ARBA" id="ARBA00016219"/>
    </source>
</evidence>
<evidence type="ECO:0000256" key="1">
    <source>
        <dbReference type="ARBA" id="ARBA00006541"/>
    </source>
</evidence>
<dbReference type="PROSITE" id="PS00974">
    <property type="entry name" value="MANNITOL_DHGENASE"/>
    <property type="match status" value="1"/>
</dbReference>
<dbReference type="AlphaFoldDB" id="A0A175RK82"/>
<keyword evidence="4 7" id="KW-0560">Oxidoreductase</keyword>
<evidence type="ECO:0000256" key="2">
    <source>
        <dbReference type="ARBA" id="ARBA00012939"/>
    </source>
</evidence>
<keyword evidence="5 7" id="KW-0520">NAD</keyword>
<dbReference type="InterPro" id="IPR013131">
    <property type="entry name" value="Mannitol_DH_N"/>
</dbReference>
<sequence>MSDRTAVHFGAGNIGRGFVGLLLHEAGYEVVFADVAAPLIDALAAADSYTVHEVGQDAKDHEVTGFRALNSAQDEQGVIAEVAAADVVTCAVGPNVLKFIAPVIAAGLQQRDAGAPPLAVMACENAINATDRLREFIVEALPAETRDQALAKVVFANTAVDRIVPAQPEGAGLDVTVETYYEWAIDRTPFNGSEPDIPGAHYVDGLAASIERKLFTVNTGHATVAYHGYVAGADKIADAIAIPAVRSELESVLAETSELLVRRHELDPEVHRAYVEAIIARFENPHLPDTVTRVGRQPLRKLSRDERFVSPAAALAEDGTEPTALLDAMGAALRFDVADDEQSVQLQDLLRSDKTDGEVASEITGLDEQHPLHAAFADRVRQARA</sequence>
<dbReference type="InterPro" id="IPR008927">
    <property type="entry name" value="6-PGluconate_DH-like_C_sf"/>
</dbReference>
<evidence type="ECO:0000256" key="5">
    <source>
        <dbReference type="ARBA" id="ARBA00023027"/>
    </source>
</evidence>
<dbReference type="InterPro" id="IPR023028">
    <property type="entry name" value="Mannitol_1_phos_5_DH"/>
</dbReference>
<dbReference type="InterPro" id="IPR000669">
    <property type="entry name" value="Mannitol_DH"/>
</dbReference>
<dbReference type="EC" id="1.1.1.17" evidence="2 7"/>
<dbReference type="HAMAP" id="MF_00196">
    <property type="entry name" value="Mannitol_dehydrog"/>
    <property type="match status" value="1"/>
</dbReference>
<dbReference type="Gene3D" id="1.10.1040.10">
    <property type="entry name" value="N-(1-d-carboxylethyl)-l-norvaline Dehydrogenase, domain 2"/>
    <property type="match status" value="1"/>
</dbReference>
<evidence type="ECO:0000313" key="11">
    <source>
        <dbReference type="Proteomes" id="UP000078252"/>
    </source>
</evidence>
<evidence type="ECO:0000256" key="7">
    <source>
        <dbReference type="HAMAP-Rule" id="MF_00196"/>
    </source>
</evidence>
<dbReference type="OrthoDB" id="271711at2"/>
<dbReference type="GO" id="GO:0019592">
    <property type="term" value="P:mannitol catabolic process"/>
    <property type="evidence" value="ECO:0007669"/>
    <property type="project" value="TreeGrafter"/>
</dbReference>
<comment type="caution">
    <text evidence="10">The sequence shown here is derived from an EMBL/GenBank/DDBJ whole genome shotgun (WGS) entry which is preliminary data.</text>
</comment>
<dbReference type="Pfam" id="PF01232">
    <property type="entry name" value="Mannitol_dh"/>
    <property type="match status" value="1"/>
</dbReference>
<dbReference type="PANTHER" id="PTHR30524">
    <property type="entry name" value="MANNITOL-1-PHOSPHATE 5-DEHYDROGENASE"/>
    <property type="match status" value="1"/>
</dbReference>
<accession>A0A175RK82</accession>
<dbReference type="Pfam" id="PF08125">
    <property type="entry name" value="Mannitol_dh_C"/>
    <property type="match status" value="1"/>
</dbReference>
<dbReference type="PRINTS" id="PR00084">
    <property type="entry name" value="MTLDHDRGNASE"/>
</dbReference>
<reference evidence="10 11" key="1">
    <citation type="journal article" date="2016" name="Front. Microbiol.">
        <title>Genomic Resource of Rice Seed Associated Bacteria.</title>
        <authorList>
            <person name="Midha S."/>
            <person name="Bansal K."/>
            <person name="Sharma S."/>
            <person name="Kumar N."/>
            <person name="Patil P.P."/>
            <person name="Chaudhry V."/>
            <person name="Patil P.B."/>
        </authorList>
    </citation>
    <scope>NUCLEOTIDE SEQUENCE [LARGE SCALE GENOMIC DNA]</scope>
    <source>
        <strain evidence="10 11">NS184</strain>
    </source>
</reference>
<dbReference type="Proteomes" id="UP000078252">
    <property type="component" value="Unassembled WGS sequence"/>
</dbReference>
<organism evidence="10 11">
    <name type="scientific">Curtobacterium luteum</name>
    <dbReference type="NCBI Taxonomy" id="33881"/>
    <lineage>
        <taxon>Bacteria</taxon>
        <taxon>Bacillati</taxon>
        <taxon>Actinomycetota</taxon>
        <taxon>Actinomycetes</taxon>
        <taxon>Micrococcales</taxon>
        <taxon>Microbacteriaceae</taxon>
        <taxon>Curtobacterium</taxon>
    </lineage>
</organism>
<evidence type="ECO:0000256" key="4">
    <source>
        <dbReference type="ARBA" id="ARBA00023002"/>
    </source>
</evidence>
<evidence type="ECO:0000259" key="9">
    <source>
        <dbReference type="Pfam" id="PF08125"/>
    </source>
</evidence>
<comment type="similarity">
    <text evidence="1 7">Belongs to the mannitol dehydrogenase family.</text>
</comment>
<feature type="domain" description="Mannitol dehydrogenase N-terminal" evidence="8">
    <location>
        <begin position="5"/>
        <end position="198"/>
    </location>
</feature>
<dbReference type="NCBIfam" id="NF002652">
    <property type="entry name" value="PRK02318.2-5"/>
    <property type="match status" value="1"/>
</dbReference>
<dbReference type="SUPFAM" id="SSF48179">
    <property type="entry name" value="6-phosphogluconate dehydrogenase C-terminal domain-like"/>
    <property type="match status" value="1"/>
</dbReference>